<evidence type="ECO:0000313" key="2">
    <source>
        <dbReference type="Proteomes" id="UP000245166"/>
    </source>
</evidence>
<dbReference type="Proteomes" id="UP000245166">
    <property type="component" value="Unassembled WGS sequence"/>
</dbReference>
<dbReference type="InterPro" id="IPR050563">
    <property type="entry name" value="4-hydroxybenzoyl-CoA_TE"/>
</dbReference>
<sequence>MPAETPVTPATPPATTRLRIPVAVRWSDLDAYGHVNNAQAFTLLEEARIEAFWANPERPDPWPTAILAMGHGAPVQTLVARQEMEYARPMPHLRSGLLVQLWIGRMGGSSIEVCYSIHDPEPGTARTGPPLTSPPYAVAATTLVMVTTATGAPTRLLPEHREALMPYLDTPVAFRHRR</sequence>
<dbReference type="SUPFAM" id="SSF54637">
    <property type="entry name" value="Thioesterase/thiol ester dehydrase-isomerase"/>
    <property type="match status" value="1"/>
</dbReference>
<dbReference type="GO" id="GO:0047617">
    <property type="term" value="F:fatty acyl-CoA hydrolase activity"/>
    <property type="evidence" value="ECO:0007669"/>
    <property type="project" value="TreeGrafter"/>
</dbReference>
<protein>
    <submittedName>
        <fullName evidence="1">4-hydroxybenzoyl-CoA thioesterase</fullName>
    </submittedName>
</protein>
<dbReference type="CDD" id="cd00586">
    <property type="entry name" value="4HBT"/>
    <property type="match status" value="1"/>
</dbReference>
<proteinExistence type="predicted"/>
<gene>
    <name evidence="1" type="ORF">C8046_05220</name>
</gene>
<evidence type="ECO:0000313" key="1">
    <source>
        <dbReference type="EMBL" id="PWD52377.1"/>
    </source>
</evidence>
<dbReference type="PANTHER" id="PTHR31793:SF24">
    <property type="entry name" value="LONG-CHAIN ACYL-COA THIOESTERASE FADM"/>
    <property type="match status" value="1"/>
</dbReference>
<dbReference type="PANTHER" id="PTHR31793">
    <property type="entry name" value="4-HYDROXYBENZOYL-COA THIOESTERASE FAMILY MEMBER"/>
    <property type="match status" value="1"/>
</dbReference>
<keyword evidence="2" id="KW-1185">Reference proteome</keyword>
<reference evidence="1 2" key="1">
    <citation type="submission" date="2018-03" db="EMBL/GenBank/DDBJ databases">
        <title>Genome assembly of novel Miniimonas species PCH200.</title>
        <authorList>
            <person name="Thakur V."/>
            <person name="Kumar V."/>
            <person name="Singh D."/>
        </authorList>
    </citation>
    <scope>NUCLEOTIDE SEQUENCE [LARGE SCALE GENOMIC DNA]</scope>
    <source>
        <strain evidence="1 2">PCH200</strain>
    </source>
</reference>
<organism evidence="1 2">
    <name type="scientific">Serinibacter arcticus</name>
    <dbReference type="NCBI Taxonomy" id="1655435"/>
    <lineage>
        <taxon>Bacteria</taxon>
        <taxon>Bacillati</taxon>
        <taxon>Actinomycetota</taxon>
        <taxon>Actinomycetes</taxon>
        <taxon>Micrococcales</taxon>
        <taxon>Beutenbergiaceae</taxon>
        <taxon>Serinibacter</taxon>
    </lineage>
</organism>
<dbReference type="Pfam" id="PF13279">
    <property type="entry name" value="4HBT_2"/>
    <property type="match status" value="1"/>
</dbReference>
<dbReference type="OrthoDB" id="9799036at2"/>
<accession>A0A2U1ZZG4</accession>
<dbReference type="InterPro" id="IPR029069">
    <property type="entry name" value="HotDog_dom_sf"/>
</dbReference>
<dbReference type="EMBL" id="PYHR01000002">
    <property type="protein sequence ID" value="PWD52377.1"/>
    <property type="molecule type" value="Genomic_DNA"/>
</dbReference>
<dbReference type="Gene3D" id="3.10.129.10">
    <property type="entry name" value="Hotdog Thioesterase"/>
    <property type="match status" value="1"/>
</dbReference>
<name>A0A2U1ZZG4_9MICO</name>
<comment type="caution">
    <text evidence="1">The sequence shown here is derived from an EMBL/GenBank/DDBJ whole genome shotgun (WGS) entry which is preliminary data.</text>
</comment>
<dbReference type="AlphaFoldDB" id="A0A2U1ZZG4"/>